<protein>
    <submittedName>
        <fullName evidence="4">Hypothetical 47.1 kDa protein in NCA1-HMS1 intergenic region-related protein</fullName>
    </submittedName>
</protein>
<dbReference type="Gene3D" id="1.25.40.20">
    <property type="entry name" value="Ankyrin repeat-containing domain"/>
    <property type="match status" value="1"/>
</dbReference>
<keyword evidence="2 3" id="KW-0040">ANK repeat</keyword>
<dbReference type="InterPro" id="IPR002110">
    <property type="entry name" value="Ankyrin_rpt"/>
</dbReference>
<dbReference type="OrthoDB" id="19174at2759"/>
<dbReference type="AlphaFoldDB" id="A2EJR8"/>
<dbReference type="EMBL" id="DS113407">
    <property type="protein sequence ID" value="EAY07142.1"/>
    <property type="molecule type" value="Genomic_DNA"/>
</dbReference>
<proteinExistence type="predicted"/>
<evidence type="ECO:0000256" key="3">
    <source>
        <dbReference type="PROSITE-ProRule" id="PRU00023"/>
    </source>
</evidence>
<dbReference type="Pfam" id="PF00023">
    <property type="entry name" value="Ank"/>
    <property type="match status" value="1"/>
</dbReference>
<keyword evidence="1" id="KW-0677">Repeat</keyword>
<dbReference type="PANTHER" id="PTHR24126:SF14">
    <property type="entry name" value="ANK_REP_REGION DOMAIN-CONTAINING PROTEIN"/>
    <property type="match status" value="1"/>
</dbReference>
<dbReference type="PROSITE" id="PS50297">
    <property type="entry name" value="ANK_REP_REGION"/>
    <property type="match status" value="1"/>
</dbReference>
<evidence type="ECO:0000313" key="5">
    <source>
        <dbReference type="Proteomes" id="UP000001542"/>
    </source>
</evidence>
<evidence type="ECO:0000256" key="1">
    <source>
        <dbReference type="ARBA" id="ARBA00022737"/>
    </source>
</evidence>
<dbReference type="VEuPathDB" id="TrichDB:TVAG_343060"/>
<name>A2EJR8_TRIV3</name>
<sequence length="59" mass="6585">MFGCTPLHIAVKNEFFTHIVKLLILQGADVNAKDNDGKTPLHIVLEYGTISEMNQNGRM</sequence>
<accession>A2EJR8</accession>
<dbReference type="KEGG" id="tva:4765028"/>
<dbReference type="RefSeq" id="XP_001319365.1">
    <property type="nucleotide sequence ID" value="XM_001319330.1"/>
</dbReference>
<evidence type="ECO:0000256" key="2">
    <source>
        <dbReference type="ARBA" id="ARBA00023043"/>
    </source>
</evidence>
<reference evidence="4" key="1">
    <citation type="submission" date="2006-10" db="EMBL/GenBank/DDBJ databases">
        <authorList>
            <person name="Amadeo P."/>
            <person name="Zhao Q."/>
            <person name="Wortman J."/>
            <person name="Fraser-Liggett C."/>
            <person name="Carlton J."/>
        </authorList>
    </citation>
    <scope>NUCLEOTIDE SEQUENCE</scope>
    <source>
        <strain evidence="4">G3</strain>
    </source>
</reference>
<keyword evidence="5" id="KW-1185">Reference proteome</keyword>
<dbReference type="Proteomes" id="UP000001542">
    <property type="component" value="Unassembled WGS sequence"/>
</dbReference>
<dbReference type="SUPFAM" id="SSF48403">
    <property type="entry name" value="Ankyrin repeat"/>
    <property type="match status" value="1"/>
</dbReference>
<dbReference type="SMART" id="SM00248">
    <property type="entry name" value="ANK"/>
    <property type="match status" value="1"/>
</dbReference>
<reference evidence="4" key="2">
    <citation type="journal article" date="2007" name="Science">
        <title>Draft genome sequence of the sexually transmitted pathogen Trichomonas vaginalis.</title>
        <authorList>
            <person name="Carlton J.M."/>
            <person name="Hirt R.P."/>
            <person name="Silva J.C."/>
            <person name="Delcher A.L."/>
            <person name="Schatz M."/>
            <person name="Zhao Q."/>
            <person name="Wortman J.R."/>
            <person name="Bidwell S.L."/>
            <person name="Alsmark U.C.M."/>
            <person name="Besteiro S."/>
            <person name="Sicheritz-Ponten T."/>
            <person name="Noel C.J."/>
            <person name="Dacks J.B."/>
            <person name="Foster P.G."/>
            <person name="Simillion C."/>
            <person name="Van de Peer Y."/>
            <person name="Miranda-Saavedra D."/>
            <person name="Barton G.J."/>
            <person name="Westrop G.D."/>
            <person name="Mueller S."/>
            <person name="Dessi D."/>
            <person name="Fiori P.L."/>
            <person name="Ren Q."/>
            <person name="Paulsen I."/>
            <person name="Zhang H."/>
            <person name="Bastida-Corcuera F.D."/>
            <person name="Simoes-Barbosa A."/>
            <person name="Brown M.T."/>
            <person name="Hayes R.D."/>
            <person name="Mukherjee M."/>
            <person name="Okumura C.Y."/>
            <person name="Schneider R."/>
            <person name="Smith A.J."/>
            <person name="Vanacova S."/>
            <person name="Villalvazo M."/>
            <person name="Haas B.J."/>
            <person name="Pertea M."/>
            <person name="Feldblyum T.V."/>
            <person name="Utterback T.R."/>
            <person name="Shu C.L."/>
            <person name="Osoegawa K."/>
            <person name="de Jong P.J."/>
            <person name="Hrdy I."/>
            <person name="Horvathova L."/>
            <person name="Zubacova Z."/>
            <person name="Dolezal P."/>
            <person name="Malik S.B."/>
            <person name="Logsdon J.M. Jr."/>
            <person name="Henze K."/>
            <person name="Gupta A."/>
            <person name="Wang C.C."/>
            <person name="Dunne R.L."/>
            <person name="Upcroft J.A."/>
            <person name="Upcroft P."/>
            <person name="White O."/>
            <person name="Salzberg S.L."/>
            <person name="Tang P."/>
            <person name="Chiu C.-H."/>
            <person name="Lee Y.-S."/>
            <person name="Embley T.M."/>
            <person name="Coombs G.H."/>
            <person name="Mottram J.C."/>
            <person name="Tachezy J."/>
            <person name="Fraser-Liggett C.M."/>
            <person name="Johnson P.J."/>
        </authorList>
    </citation>
    <scope>NUCLEOTIDE SEQUENCE [LARGE SCALE GENOMIC DNA]</scope>
    <source>
        <strain evidence="4">G3</strain>
    </source>
</reference>
<dbReference type="STRING" id="5722.A2EJR8"/>
<feature type="repeat" description="ANK" evidence="3">
    <location>
        <begin position="2"/>
        <end position="35"/>
    </location>
</feature>
<gene>
    <name evidence="4" type="ORF">TVAG_343060</name>
</gene>
<dbReference type="PANTHER" id="PTHR24126">
    <property type="entry name" value="ANKYRIN REPEAT, PH AND SEC7 DOMAIN CONTAINING PROTEIN SECG-RELATED"/>
    <property type="match status" value="1"/>
</dbReference>
<dbReference type="VEuPathDB" id="TrichDB:TVAGG3_0579900"/>
<dbReference type="SMR" id="A2EJR8"/>
<dbReference type="PROSITE" id="PS50088">
    <property type="entry name" value="ANK_REPEAT"/>
    <property type="match status" value="1"/>
</dbReference>
<dbReference type="InParanoid" id="A2EJR8"/>
<dbReference type="InterPro" id="IPR036770">
    <property type="entry name" value="Ankyrin_rpt-contain_sf"/>
</dbReference>
<organism evidence="4 5">
    <name type="scientific">Trichomonas vaginalis (strain ATCC PRA-98 / G3)</name>
    <dbReference type="NCBI Taxonomy" id="412133"/>
    <lineage>
        <taxon>Eukaryota</taxon>
        <taxon>Metamonada</taxon>
        <taxon>Parabasalia</taxon>
        <taxon>Trichomonadida</taxon>
        <taxon>Trichomonadidae</taxon>
        <taxon>Trichomonas</taxon>
    </lineage>
</organism>
<dbReference type="PRINTS" id="PR01415">
    <property type="entry name" value="ANKYRIN"/>
</dbReference>
<evidence type="ECO:0000313" key="4">
    <source>
        <dbReference type="EMBL" id="EAY07142.1"/>
    </source>
</evidence>